<dbReference type="PANTHER" id="PTHR40370">
    <property type="entry name" value="EXPRESSED PROTEIN"/>
    <property type="match status" value="1"/>
</dbReference>
<protein>
    <recommendedName>
        <fullName evidence="1">DUF3074 domain-containing protein</fullName>
    </recommendedName>
</protein>
<evidence type="ECO:0000259" key="1">
    <source>
        <dbReference type="Pfam" id="PF11274"/>
    </source>
</evidence>
<feature type="domain" description="DUF3074" evidence="1">
    <location>
        <begin position="111"/>
        <end position="317"/>
    </location>
</feature>
<evidence type="ECO:0000313" key="2">
    <source>
        <dbReference type="EMBL" id="KAK5050761.1"/>
    </source>
</evidence>
<dbReference type="Proteomes" id="UP001358417">
    <property type="component" value="Unassembled WGS sequence"/>
</dbReference>
<sequence>MARQHSNLIRMAPLQLGDLPAHPVLPLSKNARPEVSTFVRALLDDGIAFLDPSTFNQTFSHHSTKTSGPSAAPVEILTHTIPASEISQITWSSSDQPITRSKPRTCGPENWAARRSIHADISSKNASQPGHASWDEFVFGLRDSHSVRELEFTPSLYDARLIVDWGEEVAALAGRGNGEELGPYTQPTMAIYEMCHVIPGPMMSPRCFPVLVATASVDADRFVAVTVPVNLSAAGFDEAFYSSDRNVKEGTTATQRREVIAGVYTAVELVTRNPQKKEVEWIMATASDAKGNLPGWMQKAGVPSQIAKDVGYFMQWISTVEVGEGDTRKPETPVASGQV</sequence>
<dbReference type="SUPFAM" id="SSF55961">
    <property type="entry name" value="Bet v1-like"/>
    <property type="match status" value="1"/>
</dbReference>
<reference evidence="2 3" key="1">
    <citation type="submission" date="2023-08" db="EMBL/GenBank/DDBJ databases">
        <title>Black Yeasts Isolated from many extreme environments.</title>
        <authorList>
            <person name="Coleine C."/>
            <person name="Stajich J.E."/>
            <person name="Selbmann L."/>
        </authorList>
    </citation>
    <scope>NUCLEOTIDE SEQUENCE [LARGE SCALE GENOMIC DNA]</scope>
    <source>
        <strain evidence="2 3">CCFEE 5792</strain>
    </source>
</reference>
<dbReference type="Pfam" id="PF11274">
    <property type="entry name" value="DUF3074"/>
    <property type="match status" value="1"/>
</dbReference>
<dbReference type="AlphaFoldDB" id="A0AAV9NAB1"/>
<name>A0AAV9NAB1_9EURO</name>
<gene>
    <name evidence="2" type="ORF">LTR84_003320</name>
</gene>
<dbReference type="InterPro" id="IPR024500">
    <property type="entry name" value="DUF3074"/>
</dbReference>
<dbReference type="PANTHER" id="PTHR40370:SF1">
    <property type="entry name" value="DUF3074 DOMAIN-CONTAINING PROTEIN"/>
    <property type="match status" value="1"/>
</dbReference>
<keyword evidence="3" id="KW-1185">Reference proteome</keyword>
<proteinExistence type="predicted"/>
<dbReference type="GeneID" id="89971507"/>
<dbReference type="RefSeq" id="XP_064705261.1">
    <property type="nucleotide sequence ID" value="XM_064846908.1"/>
</dbReference>
<evidence type="ECO:0000313" key="3">
    <source>
        <dbReference type="Proteomes" id="UP001358417"/>
    </source>
</evidence>
<accession>A0AAV9NAB1</accession>
<comment type="caution">
    <text evidence="2">The sequence shown here is derived from an EMBL/GenBank/DDBJ whole genome shotgun (WGS) entry which is preliminary data.</text>
</comment>
<dbReference type="EMBL" id="JAVRRD010000016">
    <property type="protein sequence ID" value="KAK5050761.1"/>
    <property type="molecule type" value="Genomic_DNA"/>
</dbReference>
<organism evidence="2 3">
    <name type="scientific">Exophiala bonariae</name>
    <dbReference type="NCBI Taxonomy" id="1690606"/>
    <lineage>
        <taxon>Eukaryota</taxon>
        <taxon>Fungi</taxon>
        <taxon>Dikarya</taxon>
        <taxon>Ascomycota</taxon>
        <taxon>Pezizomycotina</taxon>
        <taxon>Eurotiomycetes</taxon>
        <taxon>Chaetothyriomycetidae</taxon>
        <taxon>Chaetothyriales</taxon>
        <taxon>Herpotrichiellaceae</taxon>
        <taxon>Exophiala</taxon>
    </lineage>
</organism>